<sequence>MSDILTFARPLSSDDPKAILKSANKLIWDVMKTVADDKDTLQAKTVGYCLNQLHICQQRARERAETLENRTVIEGFANEWKEEAKAHTTRRGWAMRGVYARDEL</sequence>
<reference evidence="1" key="2">
    <citation type="journal article" date="2020" name="Nat. Commun.">
        <title>Large-scale genome sequencing of mycorrhizal fungi provides insights into the early evolution of symbiotic traits.</title>
        <authorList>
            <person name="Miyauchi S."/>
            <person name="Kiss E."/>
            <person name="Kuo A."/>
            <person name="Drula E."/>
            <person name="Kohler A."/>
            <person name="Sanchez-Garcia M."/>
            <person name="Morin E."/>
            <person name="Andreopoulos B."/>
            <person name="Barry K.W."/>
            <person name="Bonito G."/>
            <person name="Buee M."/>
            <person name="Carver A."/>
            <person name="Chen C."/>
            <person name="Cichocki N."/>
            <person name="Clum A."/>
            <person name="Culley D."/>
            <person name="Crous P.W."/>
            <person name="Fauchery L."/>
            <person name="Girlanda M."/>
            <person name="Hayes R.D."/>
            <person name="Keri Z."/>
            <person name="LaButti K."/>
            <person name="Lipzen A."/>
            <person name="Lombard V."/>
            <person name="Magnuson J."/>
            <person name="Maillard F."/>
            <person name="Murat C."/>
            <person name="Nolan M."/>
            <person name="Ohm R.A."/>
            <person name="Pangilinan J."/>
            <person name="Pereira M.F."/>
            <person name="Perotto S."/>
            <person name="Peter M."/>
            <person name="Pfister S."/>
            <person name="Riley R."/>
            <person name="Sitrit Y."/>
            <person name="Stielow J.B."/>
            <person name="Szollosi G."/>
            <person name="Zifcakova L."/>
            <person name="Stursova M."/>
            <person name="Spatafora J.W."/>
            <person name="Tedersoo L."/>
            <person name="Vaario L.M."/>
            <person name="Yamada A."/>
            <person name="Yan M."/>
            <person name="Wang P."/>
            <person name="Xu J."/>
            <person name="Bruns T."/>
            <person name="Baldrian P."/>
            <person name="Vilgalys R."/>
            <person name="Dunand C."/>
            <person name="Henrissat B."/>
            <person name="Grigoriev I.V."/>
            <person name="Hibbett D."/>
            <person name="Nagy L.G."/>
            <person name="Martin F.M."/>
        </authorList>
    </citation>
    <scope>NUCLEOTIDE SEQUENCE</scope>
    <source>
        <strain evidence="1">BED1</strain>
    </source>
</reference>
<name>A0AAD4G9J5_BOLED</name>
<proteinExistence type="predicted"/>
<evidence type="ECO:0000313" key="2">
    <source>
        <dbReference type="Proteomes" id="UP001194468"/>
    </source>
</evidence>
<accession>A0AAD4G9J5</accession>
<comment type="caution">
    <text evidence="1">The sequence shown here is derived from an EMBL/GenBank/DDBJ whole genome shotgun (WGS) entry which is preliminary data.</text>
</comment>
<dbReference type="AlphaFoldDB" id="A0AAD4G9J5"/>
<protein>
    <submittedName>
        <fullName evidence="1">Uncharacterized protein</fullName>
    </submittedName>
</protein>
<reference evidence="1" key="1">
    <citation type="submission" date="2019-10" db="EMBL/GenBank/DDBJ databases">
        <authorList>
            <consortium name="DOE Joint Genome Institute"/>
            <person name="Kuo A."/>
            <person name="Miyauchi S."/>
            <person name="Kiss E."/>
            <person name="Drula E."/>
            <person name="Kohler A."/>
            <person name="Sanchez-Garcia M."/>
            <person name="Andreopoulos B."/>
            <person name="Barry K.W."/>
            <person name="Bonito G."/>
            <person name="Buee M."/>
            <person name="Carver A."/>
            <person name="Chen C."/>
            <person name="Cichocki N."/>
            <person name="Clum A."/>
            <person name="Culley D."/>
            <person name="Crous P.W."/>
            <person name="Fauchery L."/>
            <person name="Girlanda M."/>
            <person name="Hayes R."/>
            <person name="Keri Z."/>
            <person name="LaButti K."/>
            <person name="Lipzen A."/>
            <person name="Lombard V."/>
            <person name="Magnuson J."/>
            <person name="Maillard F."/>
            <person name="Morin E."/>
            <person name="Murat C."/>
            <person name="Nolan M."/>
            <person name="Ohm R."/>
            <person name="Pangilinan J."/>
            <person name="Pereira M."/>
            <person name="Perotto S."/>
            <person name="Peter M."/>
            <person name="Riley R."/>
            <person name="Sitrit Y."/>
            <person name="Stielow B."/>
            <person name="Szollosi G."/>
            <person name="Zifcakova L."/>
            <person name="Stursova M."/>
            <person name="Spatafora J.W."/>
            <person name="Tedersoo L."/>
            <person name="Vaario L.-M."/>
            <person name="Yamada A."/>
            <person name="Yan M."/>
            <person name="Wang P."/>
            <person name="Xu J."/>
            <person name="Bruns T."/>
            <person name="Baldrian P."/>
            <person name="Vilgalys R."/>
            <person name="Henrissat B."/>
            <person name="Grigoriev I.V."/>
            <person name="Hibbett D."/>
            <person name="Nagy L.G."/>
            <person name="Martin F.M."/>
        </authorList>
    </citation>
    <scope>NUCLEOTIDE SEQUENCE</scope>
    <source>
        <strain evidence="1">BED1</strain>
    </source>
</reference>
<dbReference type="EMBL" id="WHUW01000050">
    <property type="protein sequence ID" value="KAF8431461.1"/>
    <property type="molecule type" value="Genomic_DNA"/>
</dbReference>
<dbReference type="Proteomes" id="UP001194468">
    <property type="component" value="Unassembled WGS sequence"/>
</dbReference>
<keyword evidence="2" id="KW-1185">Reference proteome</keyword>
<gene>
    <name evidence="1" type="ORF">L210DRAFT_3651144</name>
</gene>
<organism evidence="1 2">
    <name type="scientific">Boletus edulis BED1</name>
    <dbReference type="NCBI Taxonomy" id="1328754"/>
    <lineage>
        <taxon>Eukaryota</taxon>
        <taxon>Fungi</taxon>
        <taxon>Dikarya</taxon>
        <taxon>Basidiomycota</taxon>
        <taxon>Agaricomycotina</taxon>
        <taxon>Agaricomycetes</taxon>
        <taxon>Agaricomycetidae</taxon>
        <taxon>Boletales</taxon>
        <taxon>Boletineae</taxon>
        <taxon>Boletaceae</taxon>
        <taxon>Boletoideae</taxon>
        <taxon>Boletus</taxon>
    </lineage>
</organism>
<evidence type="ECO:0000313" key="1">
    <source>
        <dbReference type="EMBL" id="KAF8431461.1"/>
    </source>
</evidence>